<dbReference type="AlphaFoldDB" id="A0A0A8ZEE3"/>
<protein>
    <submittedName>
        <fullName evidence="1">Uncharacterized protein</fullName>
    </submittedName>
</protein>
<dbReference type="EMBL" id="GBRH01260739">
    <property type="protein sequence ID" value="JAD37156.1"/>
    <property type="molecule type" value="Transcribed_RNA"/>
</dbReference>
<organism evidence="1">
    <name type="scientific">Arundo donax</name>
    <name type="common">Giant reed</name>
    <name type="synonym">Donax arundinaceus</name>
    <dbReference type="NCBI Taxonomy" id="35708"/>
    <lineage>
        <taxon>Eukaryota</taxon>
        <taxon>Viridiplantae</taxon>
        <taxon>Streptophyta</taxon>
        <taxon>Embryophyta</taxon>
        <taxon>Tracheophyta</taxon>
        <taxon>Spermatophyta</taxon>
        <taxon>Magnoliopsida</taxon>
        <taxon>Liliopsida</taxon>
        <taxon>Poales</taxon>
        <taxon>Poaceae</taxon>
        <taxon>PACMAD clade</taxon>
        <taxon>Arundinoideae</taxon>
        <taxon>Arundineae</taxon>
        <taxon>Arundo</taxon>
    </lineage>
</organism>
<reference evidence="1" key="1">
    <citation type="submission" date="2014-09" db="EMBL/GenBank/DDBJ databases">
        <authorList>
            <person name="Magalhaes I.L.F."/>
            <person name="Oliveira U."/>
            <person name="Santos F.R."/>
            <person name="Vidigal T.H.D.A."/>
            <person name="Brescovit A.D."/>
            <person name="Santos A.J."/>
        </authorList>
    </citation>
    <scope>NUCLEOTIDE SEQUENCE</scope>
    <source>
        <tissue evidence="1">Shoot tissue taken approximately 20 cm above the soil surface</tissue>
    </source>
</reference>
<name>A0A0A8ZEE3_ARUDO</name>
<accession>A0A0A8ZEE3</accession>
<evidence type="ECO:0000313" key="1">
    <source>
        <dbReference type="EMBL" id="JAD37156.1"/>
    </source>
</evidence>
<proteinExistence type="predicted"/>
<reference evidence="1" key="2">
    <citation type="journal article" date="2015" name="Data Brief">
        <title>Shoot transcriptome of the giant reed, Arundo donax.</title>
        <authorList>
            <person name="Barrero R.A."/>
            <person name="Guerrero F.D."/>
            <person name="Moolhuijzen P."/>
            <person name="Goolsby J.A."/>
            <person name="Tidwell J."/>
            <person name="Bellgard S.E."/>
            <person name="Bellgard M.I."/>
        </authorList>
    </citation>
    <scope>NUCLEOTIDE SEQUENCE</scope>
    <source>
        <tissue evidence="1">Shoot tissue taken approximately 20 cm above the soil surface</tissue>
    </source>
</reference>
<sequence length="136" mass="15128">MENPHVREVCRGWMKSLNPAICTEELFSHRKVPSVSWNTMEGELDSEWKRTACGMGQSCPRLGAEGEPRCNHQPTLIGDELRCLLIWQQEKEVFGLCTMDGQRLSVEVELGRDGVEGGLRLDRGAVAGDGHKHSPA</sequence>